<evidence type="ECO:0000256" key="1">
    <source>
        <dbReference type="ARBA" id="ARBA00009684"/>
    </source>
</evidence>
<organism evidence="13">
    <name type="scientific">uncultured Alphaproteobacteria bacterium</name>
    <dbReference type="NCBI Taxonomy" id="91750"/>
    <lineage>
        <taxon>Bacteria</taxon>
        <taxon>Pseudomonadati</taxon>
        <taxon>Pseudomonadota</taxon>
        <taxon>Alphaproteobacteria</taxon>
        <taxon>environmental samples</taxon>
    </lineage>
</organism>
<evidence type="ECO:0000259" key="12">
    <source>
        <dbReference type="Pfam" id="PF08544"/>
    </source>
</evidence>
<comment type="pathway">
    <text evidence="10">Isoprenoid biosynthesis; isopentenyl diphosphate biosynthesis via DXP pathway; isopentenyl diphosphate from 1-deoxy-D-xylulose 5-phosphate: step 3/6.</text>
</comment>
<evidence type="ECO:0000259" key="11">
    <source>
        <dbReference type="Pfam" id="PF00288"/>
    </source>
</evidence>
<dbReference type="UniPathway" id="UPA00056">
    <property type="reaction ID" value="UER00094"/>
</dbReference>
<dbReference type="GO" id="GO:0005524">
    <property type="term" value="F:ATP binding"/>
    <property type="evidence" value="ECO:0007669"/>
    <property type="project" value="UniProtKB-UniRule"/>
</dbReference>
<feature type="binding site" evidence="10">
    <location>
        <begin position="112"/>
        <end position="122"/>
    </location>
    <ligand>
        <name>ATP</name>
        <dbReference type="ChEBI" id="CHEBI:30616"/>
    </ligand>
</feature>
<dbReference type="NCBIfam" id="NF011202">
    <property type="entry name" value="PRK14608.1"/>
    <property type="match status" value="1"/>
</dbReference>
<dbReference type="SUPFAM" id="SSF54211">
    <property type="entry name" value="Ribosomal protein S5 domain 2-like"/>
    <property type="match status" value="1"/>
</dbReference>
<dbReference type="GO" id="GO:0050515">
    <property type="term" value="F:4-(cytidine 5'-diphospho)-2-C-methyl-D-erythritol kinase activity"/>
    <property type="evidence" value="ECO:0007669"/>
    <property type="project" value="UniProtKB-UniRule"/>
</dbReference>
<name>A0A212JUL9_9PROT</name>
<dbReference type="EMBL" id="FLUO01000001">
    <property type="protein sequence ID" value="SBW03164.1"/>
    <property type="molecule type" value="Genomic_DNA"/>
</dbReference>
<dbReference type="Pfam" id="PF08544">
    <property type="entry name" value="GHMP_kinases_C"/>
    <property type="match status" value="1"/>
</dbReference>
<evidence type="ECO:0000256" key="3">
    <source>
        <dbReference type="ARBA" id="ARBA00017473"/>
    </source>
</evidence>
<evidence type="ECO:0000256" key="8">
    <source>
        <dbReference type="ARBA" id="ARBA00023229"/>
    </source>
</evidence>
<dbReference type="PANTHER" id="PTHR43527">
    <property type="entry name" value="4-DIPHOSPHOCYTIDYL-2-C-METHYL-D-ERYTHRITOL KINASE, CHLOROPLASTIC"/>
    <property type="match status" value="1"/>
</dbReference>
<dbReference type="GO" id="GO:0019288">
    <property type="term" value="P:isopentenyl diphosphate biosynthetic process, methylerythritol 4-phosphate pathway"/>
    <property type="evidence" value="ECO:0007669"/>
    <property type="project" value="UniProtKB-UniRule"/>
</dbReference>
<dbReference type="InterPro" id="IPR014721">
    <property type="entry name" value="Ribsml_uS5_D2-typ_fold_subgr"/>
</dbReference>
<dbReference type="InterPro" id="IPR004424">
    <property type="entry name" value="IspE"/>
</dbReference>
<dbReference type="EC" id="2.7.1.148" evidence="2 10"/>
<comment type="similarity">
    <text evidence="1 10">Belongs to the GHMP kinase family. IspE subfamily.</text>
</comment>
<evidence type="ECO:0000256" key="6">
    <source>
        <dbReference type="ARBA" id="ARBA00022777"/>
    </source>
</evidence>
<dbReference type="PIRSF" id="PIRSF010376">
    <property type="entry name" value="IspE"/>
    <property type="match status" value="1"/>
</dbReference>
<dbReference type="NCBIfam" id="TIGR00154">
    <property type="entry name" value="ispE"/>
    <property type="match status" value="1"/>
</dbReference>
<sequence length="315" mass="32246">MDHPPAPGHPRYSAGQAYETDAPAKLNLYLHVLGRRTDGYHDLESLVAFVDIGDTLHAAPSEGFSFAVKGPMAAALDCGDGDDNLCVRAARAFADRVGRPLDVALTLVKRLPVASGIGGGSADAAATLRLLARFWGVEVPPAELAEIGLALGADVPVCLAGVAAAVGGIGEAVRPVAPLPPAAVVLVNPGFALATARVFRDWRGPGGGPTEWTPPPHAAALAAQLIKRRNDLTAAAVGQEPAVAEVLDALAARPDCLLARMSGSGATCFGLFETSAVAEAAAEVMQATHPTWWVRSAAFTREPPAVRLAGAEAAA</sequence>
<evidence type="ECO:0000256" key="7">
    <source>
        <dbReference type="ARBA" id="ARBA00022840"/>
    </source>
</evidence>
<evidence type="ECO:0000256" key="4">
    <source>
        <dbReference type="ARBA" id="ARBA00022679"/>
    </source>
</evidence>
<evidence type="ECO:0000256" key="2">
    <source>
        <dbReference type="ARBA" id="ARBA00012052"/>
    </source>
</evidence>
<proteinExistence type="inferred from homology"/>
<dbReference type="InterPro" id="IPR036554">
    <property type="entry name" value="GHMP_kinase_C_sf"/>
</dbReference>
<evidence type="ECO:0000256" key="10">
    <source>
        <dbReference type="HAMAP-Rule" id="MF_00061"/>
    </source>
</evidence>
<feature type="active site" evidence="10">
    <location>
        <position position="154"/>
    </location>
</feature>
<gene>
    <name evidence="10 13" type="primary">ispE</name>
    <name evidence="13" type="ORF">KL86APRO_11689</name>
</gene>
<dbReference type="HAMAP" id="MF_00061">
    <property type="entry name" value="IspE"/>
    <property type="match status" value="1"/>
</dbReference>
<keyword evidence="8 10" id="KW-0414">Isoprene biosynthesis</keyword>
<dbReference type="Gene3D" id="3.30.70.890">
    <property type="entry name" value="GHMP kinase, C-terminal domain"/>
    <property type="match status" value="1"/>
</dbReference>
<dbReference type="AlphaFoldDB" id="A0A212JUL9"/>
<comment type="function">
    <text evidence="10">Catalyzes the phosphorylation of the position 2 hydroxy group of 4-diphosphocytidyl-2C-methyl-D-erythritol.</text>
</comment>
<dbReference type="InterPro" id="IPR013750">
    <property type="entry name" value="GHMP_kinase_C_dom"/>
</dbReference>
<evidence type="ECO:0000256" key="9">
    <source>
        <dbReference type="ARBA" id="ARBA00032554"/>
    </source>
</evidence>
<protein>
    <recommendedName>
        <fullName evidence="3 10">4-diphosphocytidyl-2-C-methyl-D-erythritol kinase</fullName>
        <shortName evidence="10">CMK</shortName>
        <ecNumber evidence="2 10">2.7.1.148</ecNumber>
    </recommendedName>
    <alternativeName>
        <fullName evidence="9 10">4-(cytidine-5'-diphospho)-2-C-methyl-D-erythritol kinase</fullName>
    </alternativeName>
</protein>
<dbReference type="InterPro" id="IPR020568">
    <property type="entry name" value="Ribosomal_Su5_D2-typ_SF"/>
</dbReference>
<keyword evidence="5 10" id="KW-0547">Nucleotide-binding</keyword>
<evidence type="ECO:0000313" key="13">
    <source>
        <dbReference type="EMBL" id="SBW03164.1"/>
    </source>
</evidence>
<keyword evidence="4 10" id="KW-0808">Transferase</keyword>
<feature type="active site" evidence="10">
    <location>
        <position position="25"/>
    </location>
</feature>
<dbReference type="InterPro" id="IPR006204">
    <property type="entry name" value="GHMP_kinase_N_dom"/>
</dbReference>
<evidence type="ECO:0000256" key="5">
    <source>
        <dbReference type="ARBA" id="ARBA00022741"/>
    </source>
</evidence>
<keyword evidence="7 10" id="KW-0067">ATP-binding</keyword>
<feature type="domain" description="GHMP kinase C-terminal" evidence="12">
    <location>
        <begin position="224"/>
        <end position="288"/>
    </location>
</feature>
<dbReference type="Gene3D" id="3.30.230.10">
    <property type="match status" value="1"/>
</dbReference>
<dbReference type="GO" id="GO:0016114">
    <property type="term" value="P:terpenoid biosynthetic process"/>
    <property type="evidence" value="ECO:0007669"/>
    <property type="project" value="UniProtKB-UniRule"/>
</dbReference>
<feature type="domain" description="GHMP kinase N-terminal" evidence="11">
    <location>
        <begin position="84"/>
        <end position="161"/>
    </location>
</feature>
<dbReference type="PANTHER" id="PTHR43527:SF2">
    <property type="entry name" value="4-DIPHOSPHOCYTIDYL-2-C-METHYL-D-ERYTHRITOL KINASE, CHLOROPLASTIC"/>
    <property type="match status" value="1"/>
</dbReference>
<reference evidence="13" key="1">
    <citation type="submission" date="2016-04" db="EMBL/GenBank/DDBJ databases">
        <authorList>
            <person name="Evans L.H."/>
            <person name="Alamgir A."/>
            <person name="Owens N."/>
            <person name="Weber N.D."/>
            <person name="Virtaneva K."/>
            <person name="Barbian K."/>
            <person name="Babar A."/>
            <person name="Rosenke K."/>
        </authorList>
    </citation>
    <scope>NUCLEOTIDE SEQUENCE</scope>
    <source>
        <strain evidence="13">86</strain>
    </source>
</reference>
<dbReference type="SUPFAM" id="SSF55060">
    <property type="entry name" value="GHMP Kinase, C-terminal domain"/>
    <property type="match status" value="1"/>
</dbReference>
<dbReference type="Pfam" id="PF00288">
    <property type="entry name" value="GHMP_kinases_N"/>
    <property type="match status" value="1"/>
</dbReference>
<keyword evidence="6 10" id="KW-0418">Kinase</keyword>
<accession>A0A212JUL9</accession>
<comment type="catalytic activity">
    <reaction evidence="10">
        <text>4-CDP-2-C-methyl-D-erythritol + ATP = 4-CDP-2-C-methyl-D-erythritol 2-phosphate + ADP + H(+)</text>
        <dbReference type="Rhea" id="RHEA:18437"/>
        <dbReference type="ChEBI" id="CHEBI:15378"/>
        <dbReference type="ChEBI" id="CHEBI:30616"/>
        <dbReference type="ChEBI" id="CHEBI:57823"/>
        <dbReference type="ChEBI" id="CHEBI:57919"/>
        <dbReference type="ChEBI" id="CHEBI:456216"/>
        <dbReference type="EC" id="2.7.1.148"/>
    </reaction>
</comment>